<keyword evidence="1" id="KW-0808">Transferase</keyword>
<evidence type="ECO:0000256" key="1">
    <source>
        <dbReference type="ARBA" id="ARBA00022679"/>
    </source>
</evidence>
<dbReference type="InterPro" id="IPR001048">
    <property type="entry name" value="Asp/Glu/Uridylate_kinase"/>
</dbReference>
<dbReference type="Gene3D" id="3.40.1160.10">
    <property type="entry name" value="Acetylglutamate kinase-like"/>
    <property type="match status" value="1"/>
</dbReference>
<proteinExistence type="predicted"/>
<evidence type="ECO:0000259" key="5">
    <source>
        <dbReference type="Pfam" id="PF00696"/>
    </source>
</evidence>
<keyword evidence="2" id="KW-0547">Nucleotide-binding</keyword>
<dbReference type="Pfam" id="PF00696">
    <property type="entry name" value="AA_kinase"/>
    <property type="match status" value="1"/>
</dbReference>
<dbReference type="AlphaFoldDB" id="A0A3D5QA56"/>
<dbReference type="Proteomes" id="UP000262325">
    <property type="component" value="Unassembled WGS sequence"/>
</dbReference>
<keyword evidence="3 6" id="KW-0418">Kinase</keyword>
<dbReference type="GO" id="GO:0005829">
    <property type="term" value="C:cytosol"/>
    <property type="evidence" value="ECO:0007669"/>
    <property type="project" value="TreeGrafter"/>
</dbReference>
<evidence type="ECO:0000313" key="7">
    <source>
        <dbReference type="Proteomes" id="UP000262325"/>
    </source>
</evidence>
<dbReference type="InterPro" id="IPR001057">
    <property type="entry name" value="Glu/AcGlu_kinase"/>
</dbReference>
<protein>
    <submittedName>
        <fullName evidence="6">Glutamate 5-kinase</fullName>
    </submittedName>
</protein>
<comment type="caution">
    <text evidence="6">The sequence shown here is derived from an EMBL/GenBank/DDBJ whole genome shotgun (WGS) entry which is preliminary data.</text>
</comment>
<keyword evidence="4" id="KW-0067">ATP-binding</keyword>
<evidence type="ECO:0000256" key="4">
    <source>
        <dbReference type="ARBA" id="ARBA00022840"/>
    </source>
</evidence>
<dbReference type="PANTHER" id="PTHR43654:SF1">
    <property type="entry name" value="ISOPENTENYL PHOSPHATE KINASE"/>
    <property type="match status" value="1"/>
</dbReference>
<organism evidence="6 7">
    <name type="scientific">Flexistipes sinusarabici</name>
    <dbReference type="NCBI Taxonomy" id="2352"/>
    <lineage>
        <taxon>Bacteria</taxon>
        <taxon>Pseudomonadati</taxon>
        <taxon>Deferribacterota</taxon>
        <taxon>Deferribacteres</taxon>
        <taxon>Deferribacterales</taxon>
        <taxon>Flexistipitaceae</taxon>
        <taxon>Flexistipes</taxon>
    </lineage>
</organism>
<name>A0A3D5QA56_FLESI</name>
<evidence type="ECO:0000256" key="2">
    <source>
        <dbReference type="ARBA" id="ARBA00022741"/>
    </source>
</evidence>
<gene>
    <name evidence="6" type="ORF">DHM44_02620</name>
</gene>
<dbReference type="InterPro" id="IPR036393">
    <property type="entry name" value="AceGlu_kinase-like_sf"/>
</dbReference>
<accession>A0A3D5QA56</accession>
<dbReference type="SUPFAM" id="SSF53633">
    <property type="entry name" value="Carbamate kinase-like"/>
    <property type="match status" value="1"/>
</dbReference>
<dbReference type="EMBL" id="DPPF01000058">
    <property type="protein sequence ID" value="HCW92554.1"/>
    <property type="molecule type" value="Genomic_DNA"/>
</dbReference>
<dbReference type="GO" id="GO:0004349">
    <property type="term" value="F:glutamate 5-kinase activity"/>
    <property type="evidence" value="ECO:0007669"/>
    <property type="project" value="TreeGrafter"/>
</dbReference>
<evidence type="ECO:0000313" key="6">
    <source>
        <dbReference type="EMBL" id="HCW92554.1"/>
    </source>
</evidence>
<reference evidence="6 7" key="1">
    <citation type="journal article" date="2018" name="Nat. Biotechnol.">
        <title>A standardized bacterial taxonomy based on genome phylogeny substantially revises the tree of life.</title>
        <authorList>
            <person name="Parks D.H."/>
            <person name="Chuvochina M."/>
            <person name="Waite D.W."/>
            <person name="Rinke C."/>
            <person name="Skarshewski A."/>
            <person name="Chaumeil P.A."/>
            <person name="Hugenholtz P."/>
        </authorList>
    </citation>
    <scope>NUCLEOTIDE SEQUENCE [LARGE SCALE GENOMIC DNA]</scope>
    <source>
        <strain evidence="6">UBA8672</strain>
    </source>
</reference>
<sequence length="106" mass="11654">MRKIPIIKTIVIKIGSNIITDQINGINQTFISELSGTISRVKEFAENVVIVSSGSVAAGFRCLGYKSKPEDIIDKQACAAVGQTRLIRLYEKEFSKNNINVAQILL</sequence>
<dbReference type="PANTHER" id="PTHR43654">
    <property type="entry name" value="GLUTAMATE 5-KINASE"/>
    <property type="match status" value="1"/>
</dbReference>
<dbReference type="GO" id="GO:0005524">
    <property type="term" value="F:ATP binding"/>
    <property type="evidence" value="ECO:0007669"/>
    <property type="project" value="UniProtKB-KW"/>
</dbReference>
<dbReference type="PRINTS" id="PR00474">
    <property type="entry name" value="GLU5KINASE"/>
</dbReference>
<evidence type="ECO:0000256" key="3">
    <source>
        <dbReference type="ARBA" id="ARBA00022777"/>
    </source>
</evidence>
<feature type="non-terminal residue" evidence="6">
    <location>
        <position position="106"/>
    </location>
</feature>
<feature type="domain" description="Aspartate/glutamate/uridylate kinase" evidence="5">
    <location>
        <begin position="8"/>
        <end position="105"/>
    </location>
</feature>